<gene>
    <name evidence="1" type="ORF">POL67_05970</name>
</gene>
<keyword evidence="2" id="KW-1185">Reference proteome</keyword>
<dbReference type="EMBL" id="JAQNDO010000001">
    <property type="protein sequence ID" value="MDC0740884.1"/>
    <property type="molecule type" value="Genomic_DNA"/>
</dbReference>
<name>A0ABT5EGD8_9BACT</name>
<evidence type="ECO:0000313" key="2">
    <source>
        <dbReference type="Proteomes" id="UP001221411"/>
    </source>
</evidence>
<protein>
    <submittedName>
        <fullName evidence="1">Uncharacterized protein</fullName>
    </submittedName>
</protein>
<dbReference type="RefSeq" id="WP_271916090.1">
    <property type="nucleotide sequence ID" value="NZ_JAQNDO010000001.1"/>
</dbReference>
<reference evidence="1 2" key="1">
    <citation type="submission" date="2022-11" db="EMBL/GenBank/DDBJ databases">
        <title>Minimal conservation of predation-associated metabolite biosynthetic gene clusters underscores biosynthetic potential of Myxococcota including descriptions for ten novel species: Archangium lansinium sp. nov., Myxococcus landrumus sp. nov., Nannocystis bai.</title>
        <authorList>
            <person name="Ahearne A."/>
            <person name="Stevens C."/>
            <person name="Dowd S."/>
        </authorList>
    </citation>
    <scope>NUCLEOTIDE SEQUENCE [LARGE SCALE GENOMIC DNA]</scope>
    <source>
        <strain evidence="1 2">RJM3</strain>
    </source>
</reference>
<evidence type="ECO:0000313" key="1">
    <source>
        <dbReference type="EMBL" id="MDC0740884.1"/>
    </source>
</evidence>
<comment type="caution">
    <text evidence="1">The sequence shown here is derived from an EMBL/GenBank/DDBJ whole genome shotgun (WGS) entry which is preliminary data.</text>
</comment>
<dbReference type="Proteomes" id="UP001221411">
    <property type="component" value="Unassembled WGS sequence"/>
</dbReference>
<organism evidence="1 2">
    <name type="scientific">Polyangium mundeleinium</name>
    <dbReference type="NCBI Taxonomy" id="2995306"/>
    <lineage>
        <taxon>Bacteria</taxon>
        <taxon>Pseudomonadati</taxon>
        <taxon>Myxococcota</taxon>
        <taxon>Polyangia</taxon>
        <taxon>Polyangiales</taxon>
        <taxon>Polyangiaceae</taxon>
        <taxon>Polyangium</taxon>
    </lineage>
</organism>
<sequence>MTLVPSHYVHFLVLGTYDRGYGWYAPKELPAGAGVAYASLAVPVTKRGERFAGYWAWVVTLDEGAPRLLDEPFELRPAGDLLEMDLISATIRFKVAPMPPARYRGTLSHPDFQDPLRGILPIEDEAYAFLFPRDKAIIIGVDPDEYQ</sequence>
<accession>A0ABT5EGD8</accession>
<proteinExistence type="predicted"/>